<evidence type="ECO:0000259" key="2">
    <source>
        <dbReference type="SMART" id="SM00849"/>
    </source>
</evidence>
<dbReference type="SUPFAM" id="SSF56281">
    <property type="entry name" value="Metallo-hydrolase/oxidoreductase"/>
    <property type="match status" value="1"/>
</dbReference>
<accession>A0A2M7G102</accession>
<dbReference type="Pfam" id="PF00753">
    <property type="entry name" value="Lactamase_B"/>
    <property type="match status" value="1"/>
</dbReference>
<evidence type="ECO:0000313" key="3">
    <source>
        <dbReference type="EMBL" id="PIW15217.1"/>
    </source>
</evidence>
<evidence type="ECO:0000313" key="4">
    <source>
        <dbReference type="Proteomes" id="UP000231019"/>
    </source>
</evidence>
<feature type="region of interest" description="Disordered" evidence="1">
    <location>
        <begin position="120"/>
        <end position="161"/>
    </location>
</feature>
<sequence>MNTEHLPKFRRIKGTTSFMALEHSNLGLYVHKKKGVLIDSGYTEEDANWIAELLESEGIRLEAILNTHAHPDNSGGSSYLKKRMGCKIYATATQRPFLENPSRSNYLAMVQAVVDKEREETEKQLRRAQLKAENQKQEAPPEEGASAEVPPETESLASDDLGTEPVVEFLEGEHKRSIIKPKPCQVDGTLDPKKPFSMSTGKQFQIVELSGHVMGMCGVVTPDDVFFIGDALYTFDELAEKPIPYLESVEAFKKTLDYLLATAYSNFVPTHGKPLEFSINSEVLFHKRQIEMIEDAILLHLQMPRTREELVALIFATFGIEQTIPNFYMLSSTIVSFLNHLKRERRLAIIHEDGKTRWFTKQK</sequence>
<dbReference type="PANTHER" id="PTHR42951:SF14">
    <property type="entry name" value="METALLO-BETA-LACTAMASE SUPERFAMILY PROTEIN"/>
    <property type="match status" value="1"/>
</dbReference>
<dbReference type="InterPro" id="IPR001279">
    <property type="entry name" value="Metallo-B-lactamas"/>
</dbReference>
<protein>
    <recommendedName>
        <fullName evidence="2">Metallo-beta-lactamase domain-containing protein</fullName>
    </recommendedName>
</protein>
<dbReference type="PANTHER" id="PTHR42951">
    <property type="entry name" value="METALLO-BETA-LACTAMASE DOMAIN-CONTAINING"/>
    <property type="match status" value="1"/>
</dbReference>
<reference evidence="3 4" key="1">
    <citation type="submission" date="2017-09" db="EMBL/GenBank/DDBJ databases">
        <title>Depth-based differentiation of microbial function through sediment-hosted aquifers and enrichment of novel symbionts in the deep terrestrial subsurface.</title>
        <authorList>
            <person name="Probst A.J."/>
            <person name="Ladd B."/>
            <person name="Jarett J.K."/>
            <person name="Geller-Mcgrath D.E."/>
            <person name="Sieber C.M."/>
            <person name="Emerson J.B."/>
            <person name="Anantharaman K."/>
            <person name="Thomas B.C."/>
            <person name="Malmstrom R."/>
            <person name="Stieglmeier M."/>
            <person name="Klingl A."/>
            <person name="Woyke T."/>
            <person name="Ryan C.M."/>
            <person name="Banfield J.F."/>
        </authorList>
    </citation>
    <scope>NUCLEOTIDE SEQUENCE [LARGE SCALE GENOMIC DNA]</scope>
    <source>
        <strain evidence="3">CG17_big_fil_post_rev_8_21_14_2_50_48_46</strain>
    </source>
</reference>
<dbReference type="CDD" id="cd07743">
    <property type="entry name" value="metallo-hydrolase-like_MBL-fold"/>
    <property type="match status" value="1"/>
</dbReference>
<dbReference type="InterPro" id="IPR036866">
    <property type="entry name" value="RibonucZ/Hydroxyglut_hydro"/>
</dbReference>
<name>A0A2M7G102_9BACT</name>
<dbReference type="SMART" id="SM00849">
    <property type="entry name" value="Lactamase_B"/>
    <property type="match status" value="1"/>
</dbReference>
<dbReference type="InterPro" id="IPR050855">
    <property type="entry name" value="NDM-1-like"/>
</dbReference>
<feature type="domain" description="Metallo-beta-lactamase" evidence="2">
    <location>
        <begin position="23"/>
        <end position="271"/>
    </location>
</feature>
<organism evidence="3 4">
    <name type="scientific">bacterium (Candidatus Blackallbacteria) CG17_big_fil_post_rev_8_21_14_2_50_48_46</name>
    <dbReference type="NCBI Taxonomy" id="2014261"/>
    <lineage>
        <taxon>Bacteria</taxon>
        <taxon>Candidatus Blackallbacteria</taxon>
    </lineage>
</organism>
<proteinExistence type="predicted"/>
<dbReference type="Gene3D" id="3.60.15.10">
    <property type="entry name" value="Ribonuclease Z/Hydroxyacylglutathione hydrolase-like"/>
    <property type="match status" value="1"/>
</dbReference>
<evidence type="ECO:0000256" key="1">
    <source>
        <dbReference type="SAM" id="MobiDB-lite"/>
    </source>
</evidence>
<dbReference type="AlphaFoldDB" id="A0A2M7G102"/>
<gene>
    <name evidence="3" type="ORF">COW36_17500</name>
</gene>
<dbReference type="EMBL" id="PFFQ01000053">
    <property type="protein sequence ID" value="PIW15217.1"/>
    <property type="molecule type" value="Genomic_DNA"/>
</dbReference>
<comment type="caution">
    <text evidence="3">The sequence shown here is derived from an EMBL/GenBank/DDBJ whole genome shotgun (WGS) entry which is preliminary data.</text>
</comment>
<dbReference type="Proteomes" id="UP000231019">
    <property type="component" value="Unassembled WGS sequence"/>
</dbReference>